<dbReference type="InterPro" id="IPR036689">
    <property type="entry name" value="ESAT-6-like_sf"/>
</dbReference>
<evidence type="ECO:0000313" key="3">
    <source>
        <dbReference type="EMBL" id="GAA1150495.1"/>
    </source>
</evidence>
<dbReference type="Pfam" id="PF06013">
    <property type="entry name" value="WXG100"/>
    <property type="match status" value="1"/>
</dbReference>
<dbReference type="Proteomes" id="UP001499979">
    <property type="component" value="Unassembled WGS sequence"/>
</dbReference>
<evidence type="ECO:0000313" key="4">
    <source>
        <dbReference type="Proteomes" id="UP001499979"/>
    </source>
</evidence>
<dbReference type="SUPFAM" id="SSF140453">
    <property type="entry name" value="EsxAB dimer-like"/>
    <property type="match status" value="1"/>
</dbReference>
<evidence type="ECO:0000256" key="1">
    <source>
        <dbReference type="RuleBase" id="RU362001"/>
    </source>
</evidence>
<comment type="similarity">
    <text evidence="1">Belongs to the WXG100 family.</text>
</comment>
<reference evidence="3 4" key="1">
    <citation type="journal article" date="2019" name="Int. J. Syst. Evol. Microbiol.">
        <title>The Global Catalogue of Microorganisms (GCM) 10K type strain sequencing project: providing services to taxonomists for standard genome sequencing and annotation.</title>
        <authorList>
            <consortium name="The Broad Institute Genomics Platform"/>
            <consortium name="The Broad Institute Genome Sequencing Center for Infectious Disease"/>
            <person name="Wu L."/>
            <person name="Ma J."/>
        </authorList>
    </citation>
    <scope>NUCLEOTIDE SEQUENCE [LARGE SCALE GENOMIC DNA]</scope>
    <source>
        <strain evidence="3 4">JCM 11813</strain>
    </source>
</reference>
<dbReference type="Gene3D" id="1.10.287.1060">
    <property type="entry name" value="ESAT-6-like"/>
    <property type="match status" value="1"/>
</dbReference>
<evidence type="ECO:0000256" key="2">
    <source>
        <dbReference type="SAM" id="Coils"/>
    </source>
</evidence>
<organism evidence="3 4">
    <name type="scientific">Nocardioides aquiterrae</name>
    <dbReference type="NCBI Taxonomy" id="203799"/>
    <lineage>
        <taxon>Bacteria</taxon>
        <taxon>Bacillati</taxon>
        <taxon>Actinomycetota</taxon>
        <taxon>Actinomycetes</taxon>
        <taxon>Propionibacteriales</taxon>
        <taxon>Nocardioidaceae</taxon>
        <taxon>Nocardioides</taxon>
    </lineage>
</organism>
<comment type="caution">
    <text evidence="3">The sequence shown here is derived from an EMBL/GenBank/DDBJ whole genome shotgun (WGS) entry which is preliminary data.</text>
</comment>
<name>A0ABN1UIJ5_9ACTN</name>
<accession>A0ABN1UIJ5</accession>
<gene>
    <name evidence="3" type="ORF">GCM10009606_31390</name>
</gene>
<dbReference type="EMBL" id="BAAAJE010000016">
    <property type="protein sequence ID" value="GAA1150495.1"/>
    <property type="molecule type" value="Genomic_DNA"/>
</dbReference>
<dbReference type="InterPro" id="IPR010310">
    <property type="entry name" value="T7SS_ESAT-6-like"/>
</dbReference>
<sequence length="101" mass="11106">MTEMSLDGLRVNHAGLDTAAEDLGRTVKQIDDRLNRLESELAPLRSDWTGNAQQAYQTAKAKWDAAMLEMKTLLAETGTTVSQSNQEYMAADQRGAASFDI</sequence>
<feature type="coiled-coil region" evidence="2">
    <location>
        <begin position="20"/>
        <end position="47"/>
    </location>
</feature>
<keyword evidence="2" id="KW-0175">Coiled coil</keyword>
<protein>
    <recommendedName>
        <fullName evidence="1">ESAT-6-like protein</fullName>
    </recommendedName>
</protein>
<proteinExistence type="inferred from homology"/>
<keyword evidence="4" id="KW-1185">Reference proteome</keyword>
<dbReference type="NCBIfam" id="TIGR03930">
    <property type="entry name" value="WXG100_ESAT6"/>
    <property type="match status" value="1"/>
</dbReference>